<dbReference type="RefSeq" id="WP_011239619.1">
    <property type="nucleotide sequence ID" value="NC_006513.1"/>
</dbReference>
<evidence type="ECO:0000313" key="3">
    <source>
        <dbReference type="Proteomes" id="UP000006552"/>
    </source>
</evidence>
<gene>
    <name evidence="2" type="ORF">ebA6718</name>
</gene>
<sequence length="155" mass="17458">MQIFRIADGRLPIWDGTGAALIGGRWNSPGTPVIYGAQSYACAMLEILAHSAVGRVPRTHQYLVAQVPTEVSRERWPTERLPQGWDQPESIEARAFGDAWLREARSALLFIPSVVAHLEWNVLVNPAHPDARQLVIAPPQPVVWDRRLFERPPRQ</sequence>
<dbReference type="eggNOG" id="COG5654">
    <property type="taxonomic scope" value="Bacteria"/>
</dbReference>
<reference evidence="2 3" key="1">
    <citation type="journal article" date="2005" name="Arch. Microbiol.">
        <title>The genome sequence of an anaerobic aromatic-degrading denitrifying bacterium, strain EbN1.</title>
        <authorList>
            <person name="Rabus R."/>
            <person name="Kube M."/>
            <person name="Heider J."/>
            <person name="Beck A."/>
            <person name="Heitmann K."/>
            <person name="Widdel F."/>
            <person name="Reinhardt R."/>
        </authorList>
    </citation>
    <scope>NUCLEOTIDE SEQUENCE [LARGE SCALE GENOMIC DNA]</scope>
    <source>
        <strain evidence="2 3">EbN1</strain>
    </source>
</reference>
<dbReference type="Pfam" id="PF08808">
    <property type="entry name" value="RES"/>
    <property type="match status" value="1"/>
</dbReference>
<keyword evidence="3" id="KW-1185">Reference proteome</keyword>
<organism evidence="2 3">
    <name type="scientific">Aromatoleum aromaticum (strain DSM 19018 / LMG 30748 / EbN1)</name>
    <name type="common">Azoarcus sp. (strain EbN1)</name>
    <dbReference type="NCBI Taxonomy" id="76114"/>
    <lineage>
        <taxon>Bacteria</taxon>
        <taxon>Pseudomonadati</taxon>
        <taxon>Pseudomonadota</taxon>
        <taxon>Betaproteobacteria</taxon>
        <taxon>Rhodocyclales</taxon>
        <taxon>Rhodocyclaceae</taxon>
        <taxon>Aromatoleum</taxon>
    </lineage>
</organism>
<proteinExistence type="predicted"/>
<dbReference type="EMBL" id="CR555306">
    <property type="protein sequence ID" value="CAI09968.1"/>
    <property type="molecule type" value="Genomic_DNA"/>
</dbReference>
<dbReference type="InterPro" id="IPR014914">
    <property type="entry name" value="RES_dom"/>
</dbReference>
<dbReference type="Proteomes" id="UP000006552">
    <property type="component" value="Chromosome"/>
</dbReference>
<evidence type="ECO:0000313" key="2">
    <source>
        <dbReference type="EMBL" id="CAI09968.1"/>
    </source>
</evidence>
<dbReference type="HOGENOM" id="CLU_133611_0_1_4"/>
<dbReference type="OrthoDB" id="9789501at2"/>
<protein>
    <recommendedName>
        <fullName evidence="1">RES domain-containing protein</fullName>
    </recommendedName>
</protein>
<name>Q5NY96_AROAE</name>
<dbReference type="SMART" id="SM00953">
    <property type="entry name" value="RES"/>
    <property type="match status" value="1"/>
</dbReference>
<dbReference type="KEGG" id="eba:ebA6718"/>
<accession>Q5NY96</accession>
<dbReference type="STRING" id="76114.ebA6718"/>
<feature type="domain" description="RES" evidence="1">
    <location>
        <begin position="13"/>
        <end position="138"/>
    </location>
</feature>
<dbReference type="AlphaFoldDB" id="Q5NY96"/>
<evidence type="ECO:0000259" key="1">
    <source>
        <dbReference type="SMART" id="SM00953"/>
    </source>
</evidence>